<dbReference type="Proteomes" id="UP000558192">
    <property type="component" value="Unassembled WGS sequence"/>
</dbReference>
<accession>A0A7X5Y562</accession>
<feature type="signal peptide" evidence="1">
    <location>
        <begin position="1"/>
        <end position="19"/>
    </location>
</feature>
<keyword evidence="3" id="KW-1185">Reference proteome</keyword>
<dbReference type="InterPro" id="IPR043504">
    <property type="entry name" value="Peptidase_S1_PA_chymotrypsin"/>
</dbReference>
<dbReference type="EMBL" id="JAATJC010000001">
    <property type="protein sequence ID" value="NJC05307.1"/>
    <property type="molecule type" value="Genomic_DNA"/>
</dbReference>
<proteinExistence type="predicted"/>
<dbReference type="RefSeq" id="WP_168068018.1">
    <property type="nucleotide sequence ID" value="NZ_JAATJC010000001.1"/>
</dbReference>
<name>A0A7X5Y562_9SPHN</name>
<organism evidence="2 3">
    <name type="scientific">Sphingomonas kaistensis</name>
    <dbReference type="NCBI Taxonomy" id="298708"/>
    <lineage>
        <taxon>Bacteria</taxon>
        <taxon>Pseudomonadati</taxon>
        <taxon>Pseudomonadota</taxon>
        <taxon>Alphaproteobacteria</taxon>
        <taxon>Sphingomonadales</taxon>
        <taxon>Sphingomonadaceae</taxon>
        <taxon>Sphingomonas</taxon>
    </lineage>
</organism>
<dbReference type="Gene3D" id="2.40.10.10">
    <property type="entry name" value="Trypsin-like serine proteases"/>
    <property type="match status" value="2"/>
</dbReference>
<keyword evidence="1" id="KW-0732">Signal</keyword>
<comment type="caution">
    <text evidence="2">The sequence shown here is derived from an EMBL/GenBank/DDBJ whole genome shotgun (WGS) entry which is preliminary data.</text>
</comment>
<dbReference type="AlphaFoldDB" id="A0A7X5Y562"/>
<dbReference type="SUPFAM" id="SSF50494">
    <property type="entry name" value="Trypsin-like serine proteases"/>
    <property type="match status" value="1"/>
</dbReference>
<protein>
    <recommendedName>
        <fullName evidence="4">Peptidase S1 domain-containing protein</fullName>
    </recommendedName>
</protein>
<evidence type="ECO:0008006" key="4">
    <source>
        <dbReference type="Google" id="ProtNLM"/>
    </source>
</evidence>
<dbReference type="InterPro" id="IPR009003">
    <property type="entry name" value="Peptidase_S1_PA"/>
</dbReference>
<evidence type="ECO:0000256" key="1">
    <source>
        <dbReference type="SAM" id="SignalP"/>
    </source>
</evidence>
<reference evidence="2 3" key="1">
    <citation type="submission" date="2020-03" db="EMBL/GenBank/DDBJ databases">
        <title>Genomic Encyclopedia of Type Strains, Phase IV (KMG-IV): sequencing the most valuable type-strain genomes for metagenomic binning, comparative biology and taxonomic classification.</title>
        <authorList>
            <person name="Goeker M."/>
        </authorList>
    </citation>
    <scope>NUCLEOTIDE SEQUENCE [LARGE SCALE GENOMIC DNA]</scope>
    <source>
        <strain evidence="2 3">DSM 16846</strain>
    </source>
</reference>
<gene>
    <name evidence="2" type="ORF">GGQ97_001100</name>
</gene>
<evidence type="ECO:0000313" key="3">
    <source>
        <dbReference type="Proteomes" id="UP000558192"/>
    </source>
</evidence>
<feature type="chain" id="PRO_5030530531" description="Peptidase S1 domain-containing protein" evidence="1">
    <location>
        <begin position="20"/>
        <end position="397"/>
    </location>
</feature>
<evidence type="ECO:0000313" key="2">
    <source>
        <dbReference type="EMBL" id="NJC05307.1"/>
    </source>
</evidence>
<sequence length="397" mass="42691">MRLCSALLICLFAATPVLAAEPVRLSPEQALASDADRYAATFGVSGEEAQRRLDQQRASTALTDALRVRYRERLASISVVHRPDWHLLVRLTPGEQPADTIEAAGGLQIPVRFTTDAAATRITGVRLLDQYRYLLPQLIQGYRGAGVDPRTGGLVVMQRPGSDARAASEVETLLAARLGLPVRVRRLDAVLVDSAAIGGGRVEGPNAEGRRFRCTTGFVVRDPAGKLGITTAAHCPDTLHWRAPDGEERLLPMLGAWGAAQNDMQIHGGIGPAEPLVFSDRDKKVVRPITTWATRPMTRPGDWLCLRGESSGYACSEVELTDFAPPGDLCGGLCTSSWVTMRGPECRRGDSGAPIFLGSVAYGTLKGGAYTASGGCAFSYYQSVDYLPDGWRLLTAR</sequence>